<evidence type="ECO:0000313" key="1">
    <source>
        <dbReference type="EMBL" id="EFW11487.1"/>
    </source>
</evidence>
<evidence type="ECO:0000313" key="2">
    <source>
        <dbReference type="Proteomes" id="UP000013568"/>
    </source>
</evidence>
<dbReference type="HOGENOM" id="CLU_2669018_0_0_6"/>
<accession>E9CPT1</accession>
<name>E9CPT1_9GAMM</name>
<dbReference type="AlphaFoldDB" id="E9CPT1"/>
<proteinExistence type="predicted"/>
<keyword evidence="2" id="KW-1185">Reference proteome</keyword>
<dbReference type="Proteomes" id="UP000013568">
    <property type="component" value="Unassembled WGS sequence"/>
</dbReference>
<reference evidence="2" key="1">
    <citation type="journal article" date="2011" name="Genome Biol. Evol.">
        <title>Massive genomic decay in Serratia symbiotica, a recently evolved symbiont of aphids.</title>
        <authorList>
            <person name="Burke G.R."/>
            <person name="Moran N.A."/>
        </authorList>
    </citation>
    <scope>NUCLEOTIDE SEQUENCE [LARGE SCALE GENOMIC DNA]</scope>
    <source>
        <strain evidence="2">Tucson</strain>
    </source>
</reference>
<sequence length="75" mass="8453">MVNPVKELFQIKVYYPTPSALYLGLRLLHRLSCIATQPLYSDNSGSVQVSGFDDNSHLTPLRHLFTFGFPSLPSR</sequence>
<gene>
    <name evidence="1" type="ORF">SSYM_2569</name>
</gene>
<protein>
    <submittedName>
        <fullName evidence="1">Uncharacterized protein</fullName>
    </submittedName>
</protein>
<dbReference type="EMBL" id="GL636126">
    <property type="protein sequence ID" value="EFW11487.1"/>
    <property type="molecule type" value="Genomic_DNA"/>
</dbReference>
<organism evidence="1 2">
    <name type="scientific">Serratia symbiotica str. Tucson</name>
    <dbReference type="NCBI Taxonomy" id="914128"/>
    <lineage>
        <taxon>Bacteria</taxon>
        <taxon>Pseudomonadati</taxon>
        <taxon>Pseudomonadota</taxon>
        <taxon>Gammaproteobacteria</taxon>
        <taxon>Enterobacterales</taxon>
        <taxon>Yersiniaceae</taxon>
        <taxon>Serratia</taxon>
        <taxon>Serratia symbiotica</taxon>
    </lineage>
</organism>